<dbReference type="OMA" id="PICNTAC"/>
<dbReference type="RefSeq" id="XP_055887210.1">
    <property type="nucleotide sequence ID" value="XM_056031235.1"/>
</dbReference>
<gene>
    <name evidence="7" type="primary">LOC106074751</name>
</gene>
<evidence type="ECO:0000256" key="3">
    <source>
        <dbReference type="ARBA" id="ARBA00023157"/>
    </source>
</evidence>
<organism evidence="6 7">
    <name type="scientific">Biomphalaria glabrata</name>
    <name type="common">Bloodfluke planorb</name>
    <name type="synonym">Freshwater snail</name>
    <dbReference type="NCBI Taxonomy" id="6526"/>
    <lineage>
        <taxon>Eukaryota</taxon>
        <taxon>Metazoa</taxon>
        <taxon>Spiralia</taxon>
        <taxon>Lophotrochozoa</taxon>
        <taxon>Mollusca</taxon>
        <taxon>Gastropoda</taxon>
        <taxon>Heterobranchia</taxon>
        <taxon>Euthyneura</taxon>
        <taxon>Panpulmonata</taxon>
        <taxon>Hygrophila</taxon>
        <taxon>Lymnaeoidea</taxon>
        <taxon>Planorbidae</taxon>
        <taxon>Biomphalaria</taxon>
    </lineage>
</organism>
<dbReference type="AlphaFoldDB" id="A0A9W3AJ94"/>
<feature type="signal peptide" evidence="4">
    <location>
        <begin position="1"/>
        <end position="26"/>
    </location>
</feature>
<dbReference type="Gene3D" id="2.170.300.10">
    <property type="entry name" value="Tie2 ligand-binding domain superfamily"/>
    <property type="match status" value="2"/>
</dbReference>
<dbReference type="SMART" id="SM00607">
    <property type="entry name" value="FTP"/>
    <property type="match status" value="1"/>
</dbReference>
<dbReference type="OrthoDB" id="6152005at2759"/>
<feature type="domain" description="Fucolectin tachylectin-4 pentraxin-1" evidence="5">
    <location>
        <begin position="194"/>
        <end position="341"/>
    </location>
</feature>
<keyword evidence="3" id="KW-1015">Disulfide bond</keyword>
<evidence type="ECO:0000259" key="5">
    <source>
        <dbReference type="SMART" id="SM00607"/>
    </source>
</evidence>
<dbReference type="PANTHER" id="PTHR24035:SF109">
    <property type="entry name" value="PROTEIN DRAPER"/>
    <property type="match status" value="1"/>
</dbReference>
<keyword evidence="4" id="KW-0732">Signal</keyword>
<dbReference type="InterPro" id="IPR008979">
    <property type="entry name" value="Galactose-bd-like_sf"/>
</dbReference>
<evidence type="ECO:0000256" key="2">
    <source>
        <dbReference type="ARBA" id="ARBA00022837"/>
    </source>
</evidence>
<protein>
    <submittedName>
        <fullName evidence="7">Uncharacterized protein LOC106074751 isoform X1</fullName>
    </submittedName>
</protein>
<proteinExistence type="predicted"/>
<dbReference type="Pfam" id="PF22633">
    <property type="entry name" value="F5_F8_type_C_2"/>
    <property type="match status" value="1"/>
</dbReference>
<evidence type="ECO:0000256" key="1">
    <source>
        <dbReference type="ARBA" id="ARBA00022723"/>
    </source>
</evidence>
<dbReference type="GO" id="GO:0046872">
    <property type="term" value="F:metal ion binding"/>
    <property type="evidence" value="ECO:0007669"/>
    <property type="project" value="UniProtKB-KW"/>
</dbReference>
<dbReference type="InterPro" id="IPR052108">
    <property type="entry name" value="MEGF/SIB"/>
</dbReference>
<dbReference type="Proteomes" id="UP001165740">
    <property type="component" value="Chromosome 5"/>
</dbReference>
<dbReference type="SUPFAM" id="SSF49785">
    <property type="entry name" value="Galactose-binding domain-like"/>
    <property type="match status" value="1"/>
</dbReference>
<evidence type="ECO:0000256" key="4">
    <source>
        <dbReference type="SAM" id="SignalP"/>
    </source>
</evidence>
<keyword evidence="2" id="KW-0106">Calcium</keyword>
<sequence>MRLKIALDRLKPTFLFLSCVLVTAKACTSGWFGSKCQFMCHCSANGICDDTGRCSTKCDNGWFGQTCQYQDLATIPGATITTLPTQTTLTWLTDRDETTCNVDDKLTSIHISWDTPFPFTWLRLNVNTPDSLLAFTAAFKLSTNASTFSCNNPSVAIIDSKTVDYRCNLNDTITQLILTGPGLKSICSLYISGGRNVALRQSAEQTSTYIGNGLDLGPSLAVDGNAHCRIGTTSHTDAEPSPAWTVTLENSKVVNRFVIYNRADCCLNRLKNFILTSLDINNNTLWTYQDTTPEAALIYTFTRLQSDPISRIRIVPTVKESSDTQYVVALCEVLMYGDCVPGSWGLECDKTCPVECPASCQPETGKCFECVGHSDPPLCNTACSIGQWGLNCINQCSINCYNRSCDSTTGVCDKGCNGFTDPPICITACSNGQWGLNCIAQCSINCYNRSCDRMTGVCDKGCYGFTDPPICNTACPSGQWGLNCTNLCSMNCYNGSCDRTTGQCDK</sequence>
<evidence type="ECO:0000313" key="6">
    <source>
        <dbReference type="Proteomes" id="UP001165740"/>
    </source>
</evidence>
<keyword evidence="1" id="KW-0479">Metal-binding</keyword>
<dbReference type="PANTHER" id="PTHR24035">
    <property type="entry name" value="MULTIPLE EPIDERMAL GROWTH FACTOR-LIKE DOMAINS PROTEIN"/>
    <property type="match status" value="1"/>
</dbReference>
<dbReference type="InterPro" id="IPR006585">
    <property type="entry name" value="FTP1"/>
</dbReference>
<dbReference type="GeneID" id="106074751"/>
<reference evidence="7" key="1">
    <citation type="submission" date="2025-08" db="UniProtKB">
        <authorList>
            <consortium name="RefSeq"/>
        </authorList>
    </citation>
    <scope>IDENTIFICATION</scope>
</reference>
<accession>A0A9W3AJ94</accession>
<feature type="chain" id="PRO_5040729629" evidence="4">
    <location>
        <begin position="27"/>
        <end position="506"/>
    </location>
</feature>
<name>A0A9W3AJ94_BIOGL</name>
<keyword evidence="6" id="KW-1185">Reference proteome</keyword>
<dbReference type="Gene3D" id="2.60.120.260">
    <property type="entry name" value="Galactose-binding domain-like"/>
    <property type="match status" value="1"/>
</dbReference>
<evidence type="ECO:0000313" key="7">
    <source>
        <dbReference type="RefSeq" id="XP_055887210.1"/>
    </source>
</evidence>